<evidence type="ECO:0000256" key="1">
    <source>
        <dbReference type="ARBA" id="ARBA00004651"/>
    </source>
</evidence>
<feature type="transmembrane region" description="Helical" evidence="7">
    <location>
        <begin position="101"/>
        <end position="118"/>
    </location>
</feature>
<feature type="region of interest" description="Disordered" evidence="6">
    <location>
        <begin position="1"/>
        <end position="23"/>
    </location>
</feature>
<reference evidence="8 9" key="1">
    <citation type="submission" date="2019-09" db="EMBL/GenBank/DDBJ databases">
        <authorList>
            <person name="Depoorter E."/>
        </authorList>
    </citation>
    <scope>NUCLEOTIDE SEQUENCE [LARGE SCALE GENOMIC DNA]</scope>
    <source>
        <strain evidence="8">R-18109</strain>
    </source>
</reference>
<keyword evidence="2" id="KW-1003">Cell membrane</keyword>
<evidence type="ECO:0000256" key="7">
    <source>
        <dbReference type="SAM" id="Phobius"/>
    </source>
</evidence>
<accession>A0A6P2W1M8</accession>
<evidence type="ECO:0000256" key="2">
    <source>
        <dbReference type="ARBA" id="ARBA00022475"/>
    </source>
</evidence>
<dbReference type="EMBL" id="CABVQH010000014">
    <property type="protein sequence ID" value="VWC97451.1"/>
    <property type="molecule type" value="Genomic_DNA"/>
</dbReference>
<name>A0A6P2W1M8_BURL3</name>
<organism evidence="8 9">
    <name type="scientific">Burkholderia lata (strain ATCC 17760 / DSM 23089 / LMG 22485 / NCIMB 9086 / R18194 / 383)</name>
    <dbReference type="NCBI Taxonomy" id="482957"/>
    <lineage>
        <taxon>Bacteria</taxon>
        <taxon>Pseudomonadati</taxon>
        <taxon>Pseudomonadota</taxon>
        <taxon>Betaproteobacteria</taxon>
        <taxon>Burkholderiales</taxon>
        <taxon>Burkholderiaceae</taxon>
        <taxon>Burkholderia</taxon>
        <taxon>Burkholderia cepacia complex</taxon>
    </lineage>
</organism>
<dbReference type="PANTHER" id="PTHR30086:SF19">
    <property type="entry name" value="THREONINE EFFLUX PROTEIN"/>
    <property type="match status" value="1"/>
</dbReference>
<feature type="transmembrane region" description="Helical" evidence="7">
    <location>
        <begin position="35"/>
        <end position="59"/>
    </location>
</feature>
<dbReference type="AlphaFoldDB" id="A0A6P2W1M8"/>
<dbReference type="InterPro" id="IPR001123">
    <property type="entry name" value="LeuE-type"/>
</dbReference>
<dbReference type="Pfam" id="PF01810">
    <property type="entry name" value="LysE"/>
    <property type="match status" value="1"/>
</dbReference>
<evidence type="ECO:0000313" key="9">
    <source>
        <dbReference type="Proteomes" id="UP000494260"/>
    </source>
</evidence>
<dbReference type="GO" id="GO:0015171">
    <property type="term" value="F:amino acid transmembrane transporter activity"/>
    <property type="evidence" value="ECO:0007669"/>
    <property type="project" value="TreeGrafter"/>
</dbReference>
<dbReference type="Proteomes" id="UP000494260">
    <property type="component" value="Unassembled WGS sequence"/>
</dbReference>
<keyword evidence="3 7" id="KW-0812">Transmembrane</keyword>
<feature type="transmembrane region" description="Helical" evidence="7">
    <location>
        <begin position="177"/>
        <end position="197"/>
    </location>
</feature>
<proteinExistence type="predicted"/>
<evidence type="ECO:0000256" key="5">
    <source>
        <dbReference type="ARBA" id="ARBA00023136"/>
    </source>
</evidence>
<keyword evidence="5 7" id="KW-0472">Membrane</keyword>
<dbReference type="GO" id="GO:0005886">
    <property type="term" value="C:plasma membrane"/>
    <property type="evidence" value="ECO:0007669"/>
    <property type="project" value="UniProtKB-SubCell"/>
</dbReference>
<gene>
    <name evidence="8" type="ORF">BLA18109_04341</name>
</gene>
<feature type="transmembrane region" description="Helical" evidence="7">
    <location>
        <begin position="71"/>
        <end position="95"/>
    </location>
</feature>
<evidence type="ECO:0000256" key="4">
    <source>
        <dbReference type="ARBA" id="ARBA00022989"/>
    </source>
</evidence>
<comment type="subcellular location">
    <subcellularLocation>
        <location evidence="1">Cell membrane</location>
        <topology evidence="1">Multi-pass membrane protein</topology>
    </subcellularLocation>
</comment>
<keyword evidence="4 7" id="KW-1133">Transmembrane helix</keyword>
<protein>
    <submittedName>
        <fullName evidence="8">Threonine transporter</fullName>
    </submittedName>
</protein>
<evidence type="ECO:0000256" key="6">
    <source>
        <dbReference type="SAM" id="MobiDB-lite"/>
    </source>
</evidence>
<dbReference type="PANTHER" id="PTHR30086">
    <property type="entry name" value="ARGININE EXPORTER PROTEIN ARGO"/>
    <property type="match status" value="1"/>
</dbReference>
<evidence type="ECO:0000313" key="8">
    <source>
        <dbReference type="EMBL" id="VWC97451.1"/>
    </source>
</evidence>
<evidence type="ECO:0000256" key="3">
    <source>
        <dbReference type="ARBA" id="ARBA00022692"/>
    </source>
</evidence>
<sequence>MREACQNQRLDRRKRHAGVGDPASLTKGTSMTVSAAVLAILAALFLGAMIPGPSFVLVARNSIGLSRRDGLATALGMGIGGIVFGGVALAGLYTLLQAVEWLYVGLKLAGGAYLIYMASKIWRGADRPIAMDDPQAMAGGSARKSFWTGLTTQLSNPKTAIWYGSIFAALLPQHPPLWCYLALPPLVFGVEFGWYTIVALCFSTRRPRELYLRAKKWVDRVAAGAITLLGLRLILNAPKAGI</sequence>